<dbReference type="Gramene" id="KQK05336">
    <property type="protein sequence ID" value="KQK05336"/>
    <property type="gene ID" value="BRADI_2g19470v3"/>
</dbReference>
<accession>A0A0Q3G1S2</accession>
<dbReference type="OrthoDB" id="678173at2759"/>
<dbReference type="EnsemblPlants" id="KQK05336">
    <property type="protein sequence ID" value="KQK05336"/>
    <property type="gene ID" value="BRADI_2g19470v3"/>
</dbReference>
<dbReference type="Pfam" id="PF07911">
    <property type="entry name" value="DUF1677"/>
    <property type="match status" value="1"/>
</dbReference>
<name>A0A0Q3G1S2_BRADI</name>
<evidence type="ECO:0008006" key="4">
    <source>
        <dbReference type="Google" id="ProtNLM"/>
    </source>
</evidence>
<dbReference type="STRING" id="15368.A0A0Q3G1S2"/>
<proteinExistence type="predicted"/>
<reference evidence="1 2" key="1">
    <citation type="journal article" date="2010" name="Nature">
        <title>Genome sequencing and analysis of the model grass Brachypodium distachyon.</title>
        <authorList>
            <consortium name="International Brachypodium Initiative"/>
        </authorList>
    </citation>
    <scope>NUCLEOTIDE SEQUENCE [LARGE SCALE GENOMIC DNA]</scope>
    <source>
        <strain evidence="1">Bd21</strain>
        <strain evidence="2">cv. Bd21</strain>
    </source>
</reference>
<organism evidence="1">
    <name type="scientific">Brachypodium distachyon</name>
    <name type="common">Purple false brome</name>
    <name type="synonym">Trachynia distachya</name>
    <dbReference type="NCBI Taxonomy" id="15368"/>
    <lineage>
        <taxon>Eukaryota</taxon>
        <taxon>Viridiplantae</taxon>
        <taxon>Streptophyta</taxon>
        <taxon>Embryophyta</taxon>
        <taxon>Tracheophyta</taxon>
        <taxon>Spermatophyta</taxon>
        <taxon>Magnoliopsida</taxon>
        <taxon>Liliopsida</taxon>
        <taxon>Poales</taxon>
        <taxon>Poaceae</taxon>
        <taxon>BOP clade</taxon>
        <taxon>Pooideae</taxon>
        <taxon>Stipodae</taxon>
        <taxon>Brachypodieae</taxon>
        <taxon>Brachypodium</taxon>
    </lineage>
</organism>
<dbReference type="GeneID" id="104582612"/>
<evidence type="ECO:0000313" key="1">
    <source>
        <dbReference type="EMBL" id="KQK05336.1"/>
    </source>
</evidence>
<dbReference type="PANTHER" id="PTHR33108">
    <property type="entry name" value="OS01G0745000 PROTEIN"/>
    <property type="match status" value="1"/>
</dbReference>
<dbReference type="KEGG" id="bdi:104582612"/>
<dbReference type="ExpressionAtlas" id="A0A0Q3G1S2">
    <property type="expression patterns" value="baseline"/>
</dbReference>
<keyword evidence="3" id="KW-1185">Reference proteome</keyword>
<reference evidence="2" key="3">
    <citation type="submission" date="2018-08" db="UniProtKB">
        <authorList>
            <consortium name="EnsemblPlants"/>
        </authorList>
    </citation>
    <scope>IDENTIFICATION</scope>
    <source>
        <strain evidence="2">cv. Bd21</strain>
    </source>
</reference>
<dbReference type="RefSeq" id="XP_010231150.1">
    <property type="nucleotide sequence ID" value="XM_010232848.3"/>
</dbReference>
<evidence type="ECO:0000313" key="3">
    <source>
        <dbReference type="Proteomes" id="UP000008810"/>
    </source>
</evidence>
<dbReference type="AlphaFoldDB" id="A0A0Q3G1S2"/>
<dbReference type="InterPro" id="IPR012876">
    <property type="entry name" value="DUF1677_pln"/>
</dbReference>
<reference evidence="1" key="2">
    <citation type="submission" date="2017-06" db="EMBL/GenBank/DDBJ databases">
        <title>WGS assembly of Brachypodium distachyon.</title>
        <authorList>
            <consortium name="The International Brachypodium Initiative"/>
            <person name="Lucas S."/>
            <person name="Harmon-Smith M."/>
            <person name="Lail K."/>
            <person name="Tice H."/>
            <person name="Grimwood J."/>
            <person name="Bruce D."/>
            <person name="Barry K."/>
            <person name="Shu S."/>
            <person name="Lindquist E."/>
            <person name="Wang M."/>
            <person name="Pitluck S."/>
            <person name="Vogel J.P."/>
            <person name="Garvin D.F."/>
            <person name="Mockler T.C."/>
            <person name="Schmutz J."/>
            <person name="Rokhsar D."/>
            <person name="Bevan M.W."/>
        </authorList>
    </citation>
    <scope>NUCLEOTIDE SEQUENCE</scope>
    <source>
        <strain evidence="1">Bd21</strain>
    </source>
</reference>
<dbReference type="PANTHER" id="PTHR33108:SF14">
    <property type="entry name" value="OS01G0745000 PROTEIN"/>
    <property type="match status" value="1"/>
</dbReference>
<dbReference type="Proteomes" id="UP000008810">
    <property type="component" value="Chromosome 2"/>
</dbReference>
<protein>
    <recommendedName>
        <fullName evidence="4">DUF1677 family protein</fullName>
    </recommendedName>
</protein>
<sequence>MPWRLAREGEPLGEARSVQCECCGMAEECTPTFIGRVREHFQGKYVCGLCTEAVKERQQRCDPDVMITVRAAVEAHAALCQRFNSTVRLNPKLSLASSMRDIARKSSQNRGRGACNTGAGRGTGMVVNKPPACCNGGGRAGAGAAGCALPYV</sequence>
<dbReference type="EMBL" id="CM000881">
    <property type="protein sequence ID" value="KQK05336.1"/>
    <property type="molecule type" value="Genomic_DNA"/>
</dbReference>
<gene>
    <name evidence="2" type="primary">LOC104582612</name>
    <name evidence="1" type="ORF">BRADI_2g19470v3</name>
</gene>
<evidence type="ECO:0000313" key="2">
    <source>
        <dbReference type="EnsemblPlants" id="KQK05336"/>
    </source>
</evidence>